<dbReference type="AlphaFoldDB" id="A0A918XFN5"/>
<dbReference type="PANTHER" id="PTHR43649:SF12">
    <property type="entry name" value="DIACETYLCHITOBIOSE BINDING PROTEIN DASA"/>
    <property type="match status" value="1"/>
</dbReference>
<organism evidence="2 3">
    <name type="scientific">Nocardiopsis kunsanensis</name>
    <dbReference type="NCBI Taxonomy" id="141693"/>
    <lineage>
        <taxon>Bacteria</taxon>
        <taxon>Bacillati</taxon>
        <taxon>Actinomycetota</taxon>
        <taxon>Actinomycetes</taxon>
        <taxon>Streptosporangiales</taxon>
        <taxon>Nocardiopsidaceae</taxon>
        <taxon>Nocardiopsis</taxon>
    </lineage>
</organism>
<reference evidence="2 3" key="1">
    <citation type="journal article" date="2014" name="Int. J. Syst. Evol. Microbiol.">
        <title>Complete genome sequence of Corynebacterium casei LMG S-19264T (=DSM 44701T), isolated from a smear-ripened cheese.</title>
        <authorList>
            <consortium name="US DOE Joint Genome Institute (JGI-PGF)"/>
            <person name="Walter F."/>
            <person name="Albersmeier A."/>
            <person name="Kalinowski J."/>
            <person name="Ruckert C."/>
        </authorList>
    </citation>
    <scope>NUCLEOTIDE SEQUENCE [LARGE SCALE GENOMIC DNA]</scope>
    <source>
        <strain evidence="2 3">KCTC 19473</strain>
    </source>
</reference>
<evidence type="ECO:0000313" key="2">
    <source>
        <dbReference type="EMBL" id="GHD29874.1"/>
    </source>
</evidence>
<dbReference type="InterPro" id="IPR006059">
    <property type="entry name" value="SBP"/>
</dbReference>
<dbReference type="PANTHER" id="PTHR43649">
    <property type="entry name" value="ARABINOSE-BINDING PROTEIN-RELATED"/>
    <property type="match status" value="1"/>
</dbReference>
<dbReference type="RefSeq" id="WP_193518203.1">
    <property type="nucleotide sequence ID" value="NZ_BMXL01000017.1"/>
</dbReference>
<dbReference type="InterPro" id="IPR050490">
    <property type="entry name" value="Bact_solute-bd_prot1"/>
</dbReference>
<dbReference type="Gene3D" id="3.40.190.10">
    <property type="entry name" value="Periplasmic binding protein-like II"/>
    <property type="match status" value="1"/>
</dbReference>
<evidence type="ECO:0000313" key="3">
    <source>
        <dbReference type="Proteomes" id="UP000654947"/>
    </source>
</evidence>
<feature type="signal peptide" evidence="1">
    <location>
        <begin position="1"/>
        <end position="28"/>
    </location>
</feature>
<sequence length="444" mass="46817">MPTTPGLRRPAAAAAAGTAAALVLSSCAVLSTSVREDDTPESVSTGVPDQPVTLRLAFTDDPPTQALVDGFTEQHPNVDIELQQTQFTDYIKTVKLSMSSENPPDIAQYNSGAMDSLVPAGLILDLDEHSEAYGWEETFPTSAMESLRIDPEAAEYGSGSLYAAPGALSVLGVFYNKSLLEEAGVDGPPQTLGGFEQALEQVQGRTDATPLGNGSLEVGGFQIWSSLLNVLGDEDEYRDWVYGAPGASIETEAAKEATGTLTRWAQEGYLPEGTSAVSDIDAQADFAAGDSAFLVTGNWATAELAEEMGEEVGFFLMPGPTGQEPPVAAGSSVSYAISSQTENYDTAAAFLDYLGSAEAAQIQLSSGFMPVDPDAPSESEGVMGEVNAGFGRVIEQESLLPFPDFATPGMVDQLTPGVQGLVTGTTSEEEFLRSLQQEWDEHHE</sequence>
<feature type="chain" id="PRO_5039644142" evidence="1">
    <location>
        <begin position="29"/>
        <end position="444"/>
    </location>
</feature>
<dbReference type="Proteomes" id="UP000654947">
    <property type="component" value="Unassembled WGS sequence"/>
</dbReference>
<dbReference type="EMBL" id="BMXL01000017">
    <property type="protein sequence ID" value="GHD29874.1"/>
    <property type="molecule type" value="Genomic_DNA"/>
</dbReference>
<keyword evidence="3" id="KW-1185">Reference proteome</keyword>
<proteinExistence type="predicted"/>
<dbReference type="Pfam" id="PF13416">
    <property type="entry name" value="SBP_bac_8"/>
    <property type="match status" value="1"/>
</dbReference>
<dbReference type="SUPFAM" id="SSF53850">
    <property type="entry name" value="Periplasmic binding protein-like II"/>
    <property type="match status" value="1"/>
</dbReference>
<gene>
    <name evidence="2" type="ORF">GCM10007147_31180</name>
</gene>
<evidence type="ECO:0000256" key="1">
    <source>
        <dbReference type="SAM" id="SignalP"/>
    </source>
</evidence>
<name>A0A918XFN5_9ACTN</name>
<protein>
    <submittedName>
        <fullName evidence="2">Sugar ABC transporter substrate-binding protein</fullName>
    </submittedName>
</protein>
<keyword evidence="1" id="KW-0732">Signal</keyword>
<accession>A0A918XFN5</accession>
<comment type="caution">
    <text evidence="2">The sequence shown here is derived from an EMBL/GenBank/DDBJ whole genome shotgun (WGS) entry which is preliminary data.</text>
</comment>